<gene>
    <name evidence="1" type="ORF">JCM31447_18830</name>
</gene>
<reference evidence="1 2" key="1">
    <citation type="submission" date="2018-12" db="EMBL/GenBank/DDBJ databases">
        <title>Rubrispira sanarue gen. nov., sp., nov., a member of the order Silvanigrellales, isolated from a brackish lake in Hamamatsu Japan.</title>
        <authorList>
            <person name="Maejima Y."/>
            <person name="Iino T."/>
            <person name="Muraguchi Y."/>
            <person name="Fukuda K."/>
            <person name="Nojiri H."/>
            <person name="Ohkuma M."/>
            <person name="Moriuchi R."/>
            <person name="Dohra H."/>
            <person name="Kimbara K."/>
            <person name="Shintani M."/>
        </authorList>
    </citation>
    <scope>NUCLEOTIDE SEQUENCE [LARGE SCALE GENOMIC DNA]</scope>
    <source>
        <strain evidence="1 2">RF1110005</strain>
    </source>
</reference>
<dbReference type="AlphaFoldDB" id="A0A4P2VNA5"/>
<dbReference type="Proteomes" id="UP000291236">
    <property type="component" value="Chromosome"/>
</dbReference>
<proteinExistence type="predicted"/>
<dbReference type="KEGG" id="sbf:JCM31447_18830"/>
<dbReference type="RefSeq" id="WP_130609269.1">
    <property type="nucleotide sequence ID" value="NZ_AP019368.1"/>
</dbReference>
<organism evidence="1 2">
    <name type="scientific">Fluviispira sanaruensis</name>
    <dbReference type="NCBI Taxonomy" id="2493639"/>
    <lineage>
        <taxon>Bacteria</taxon>
        <taxon>Pseudomonadati</taxon>
        <taxon>Bdellovibrionota</taxon>
        <taxon>Oligoflexia</taxon>
        <taxon>Silvanigrellales</taxon>
        <taxon>Silvanigrellaceae</taxon>
        <taxon>Fluviispira</taxon>
    </lineage>
</organism>
<dbReference type="EMBL" id="AP019368">
    <property type="protein sequence ID" value="BBH53440.1"/>
    <property type="molecule type" value="Genomic_DNA"/>
</dbReference>
<evidence type="ECO:0000313" key="2">
    <source>
        <dbReference type="Proteomes" id="UP000291236"/>
    </source>
</evidence>
<sequence>MVRTFLTIKYLFLLFVCLWTQPVRAHDFVIRKTQDVNFLDFVFRSPHQRDSYEDLEVKIEKMWDDLLYYESNILIQIRKKIKIANLNKNNLRFNEYTILKVLQRKNIYFNNLFNYKQLQKYLLQQKKIKTHFNLIEIYSENKVTARLERVYSKEFLLFYNNLNQAEKVFLDYLKTACEGLFRAEYISKGYFSFLKKQKITIGRGSVLELGFRLCKARADFIFNLLPYAQKERISYPSLVALSRFQNGGSVFLSRNAYKQFILNDNIFLGRKGVIFITAKSTADKILHLYNTVKIERILGLQRGSLNSGIVKYSLPFSFNYLPDLPQNSTIGKNDFFKSGGFTAGNAPELIFTNVPKSDIESVEYMQ</sequence>
<accession>A0A4P2VNA5</accession>
<evidence type="ECO:0000313" key="1">
    <source>
        <dbReference type="EMBL" id="BBH53440.1"/>
    </source>
</evidence>
<name>A0A4P2VNA5_FLUSA</name>
<keyword evidence="2" id="KW-1185">Reference proteome</keyword>
<protein>
    <submittedName>
        <fullName evidence="1">Uncharacterized protein</fullName>
    </submittedName>
</protein>